<keyword evidence="2" id="KW-0143">Chaperone</keyword>
<evidence type="ECO:0008006" key="7">
    <source>
        <dbReference type="Google" id="ProtNLM"/>
    </source>
</evidence>
<dbReference type="PANTHER" id="PTHR11875">
    <property type="entry name" value="TESTIS-SPECIFIC Y-ENCODED PROTEIN"/>
    <property type="match status" value="1"/>
</dbReference>
<dbReference type="Gene3D" id="1.20.5.1500">
    <property type="match status" value="1"/>
</dbReference>
<dbReference type="Gene3D" id="3.30.1120.90">
    <property type="entry name" value="Nucleosome assembly protein"/>
    <property type="match status" value="1"/>
</dbReference>
<dbReference type="InterPro" id="IPR037231">
    <property type="entry name" value="NAP-like_sf"/>
</dbReference>
<proteinExistence type="inferred from homology"/>
<dbReference type="EMBL" id="JADBGQ010000010">
    <property type="protein sequence ID" value="KAG5376144.1"/>
    <property type="molecule type" value="Genomic_DNA"/>
</dbReference>
<keyword evidence="4" id="KW-0175">Coiled coil</keyword>
<dbReference type="Proteomes" id="UP000823674">
    <property type="component" value="Chromosome A10"/>
</dbReference>
<comment type="caution">
    <text evidence="5">The sequence shown here is derived from an EMBL/GenBank/DDBJ whole genome shotgun (WGS) entry which is preliminary data.</text>
</comment>
<evidence type="ECO:0000313" key="6">
    <source>
        <dbReference type="Proteomes" id="UP000823674"/>
    </source>
</evidence>
<organism evidence="5 6">
    <name type="scientific">Brassica rapa subsp. trilocularis</name>
    <dbReference type="NCBI Taxonomy" id="1813537"/>
    <lineage>
        <taxon>Eukaryota</taxon>
        <taxon>Viridiplantae</taxon>
        <taxon>Streptophyta</taxon>
        <taxon>Embryophyta</taxon>
        <taxon>Tracheophyta</taxon>
        <taxon>Spermatophyta</taxon>
        <taxon>Magnoliopsida</taxon>
        <taxon>eudicotyledons</taxon>
        <taxon>Gunneridae</taxon>
        <taxon>Pentapetalae</taxon>
        <taxon>rosids</taxon>
        <taxon>malvids</taxon>
        <taxon>Brassicales</taxon>
        <taxon>Brassicaceae</taxon>
        <taxon>Brassiceae</taxon>
        <taxon>Brassica</taxon>
    </lineage>
</organism>
<dbReference type="InterPro" id="IPR002164">
    <property type="entry name" value="NAP_family"/>
</dbReference>
<dbReference type="Pfam" id="PF00956">
    <property type="entry name" value="NAP"/>
    <property type="match status" value="1"/>
</dbReference>
<protein>
    <recommendedName>
        <fullName evidence="7">Nucleosome assembly protein</fullName>
    </recommendedName>
</protein>
<dbReference type="SUPFAM" id="SSF143113">
    <property type="entry name" value="NAP-like"/>
    <property type="match status" value="1"/>
</dbReference>
<gene>
    <name evidence="5" type="primary">A10p020240.1_BraROA</name>
    <name evidence="5" type="ORF">IGI04_040740</name>
</gene>
<evidence type="ECO:0000256" key="4">
    <source>
        <dbReference type="SAM" id="Coils"/>
    </source>
</evidence>
<accession>A0ABQ7KPI3</accession>
<feature type="coiled-coil region" evidence="4">
    <location>
        <begin position="26"/>
        <end position="78"/>
    </location>
</feature>
<name>A0ABQ7KPI3_BRACM</name>
<evidence type="ECO:0000313" key="5">
    <source>
        <dbReference type="EMBL" id="KAG5376144.1"/>
    </source>
</evidence>
<reference evidence="5 6" key="1">
    <citation type="submission" date="2021-03" db="EMBL/GenBank/DDBJ databases">
        <authorList>
            <person name="King G.J."/>
            <person name="Bancroft I."/>
            <person name="Baten A."/>
            <person name="Bloomfield J."/>
            <person name="Borpatragohain P."/>
            <person name="He Z."/>
            <person name="Irish N."/>
            <person name="Irwin J."/>
            <person name="Liu K."/>
            <person name="Mauleon R.P."/>
            <person name="Moore J."/>
            <person name="Morris R."/>
            <person name="Ostergaard L."/>
            <person name="Wang B."/>
            <person name="Wells R."/>
        </authorList>
    </citation>
    <scope>NUCLEOTIDE SEQUENCE [LARGE SCALE GENOMIC DNA]</scope>
    <source>
        <strain evidence="5">R-o-18</strain>
        <tissue evidence="5">Leaf</tissue>
    </source>
</reference>
<sequence>MSNDKDSFNVGDLTAALKDEDRAGLVNALKNKLQNLAGQHSDVLENLTPKIRRRVEVLREIQGKHDEIEAKFREERAALEAKYQKLYQPLYTKRYEIVNGAIEVEGAQEDVKMDQGEEKTAEEKGVPSFWLTALKNNDVISEEITERDEGALMYLKDIKWCKIEEPKGFKLEFFFDQNPYFKNTLLTKAYHMIDEDEPLLEKAIGTEIDWYPGKCLTQKILKKKPKKGAKNAKPITKTEDCESFFNFFSPPQVPDDDEDIDEDRAEELQNLMEQDYDIGKEAGLRSTMDNKGRGLLSASNSKMLCVLSEVPCKAKCLRSLKFRRAEERDTCPLKLNAEFHLFWCPFRLGFSGSTRSSSRAKLNLRFPWSCFISFLTIRRAISYRFILLNPPPRSTCSFIFFLTIPTLYRFILLNPPSTIYLECDLHARPWNLDYKKTGRVRHSRRRKAVAMEERRIKAMRDQPCPLHVPVKFFLLFKADTAEGAEIVVLYQLKFSCLVELLWV</sequence>
<comment type="similarity">
    <text evidence="1 3">Belongs to the nucleosome assembly protein (NAP) family.</text>
</comment>
<evidence type="ECO:0000256" key="3">
    <source>
        <dbReference type="RuleBase" id="RU003876"/>
    </source>
</evidence>
<evidence type="ECO:0000256" key="2">
    <source>
        <dbReference type="ARBA" id="ARBA00023186"/>
    </source>
</evidence>
<keyword evidence="6" id="KW-1185">Reference proteome</keyword>
<evidence type="ECO:0000256" key="1">
    <source>
        <dbReference type="ARBA" id="ARBA00009947"/>
    </source>
</evidence>